<dbReference type="EMBL" id="FUKI01000057">
    <property type="protein sequence ID" value="SJM90636.1"/>
    <property type="molecule type" value="Genomic_DNA"/>
</dbReference>
<keyword evidence="2" id="KW-1185">Reference proteome</keyword>
<proteinExistence type="predicted"/>
<sequence length="359" mass="40615">MPIKIGFILLSNSKNPIPSTRIAVLNMLPFLRAANFEPHIVFEPEYGNETPQLDGLMSRIVLEDFQIIYFQKIHGSSAENLAQQLSVLGIKTVYGVCDLVNEAMVRATDITLVVTDYLKSLYPQALQAKISVVHDGIEHPEHHKISYNPTYGSRNKPLHAVLVTSSSLDKLPILNSIPNWLKISIVGRYPPAEQILQNLQAMRWQFLAKPNTALRIEYLQFLAHRRIARIAWHPTQVYKILQQADIGIIPIDTTATTEQSPPAWQIKSENRLTMKMCVGLPVIATPIPAYEPVIRQGKNGFLAHSIREWHDCLDSLRDPLARKDMGELARDSVLIKYSKQEQAKHLIIVLNQLLLKSSF</sequence>
<dbReference type="SUPFAM" id="SSF53756">
    <property type="entry name" value="UDP-Glycosyltransferase/glycogen phosphorylase"/>
    <property type="match status" value="1"/>
</dbReference>
<organism evidence="1 2">
    <name type="scientific">Crenothrix polyspora</name>
    <dbReference type="NCBI Taxonomy" id="360316"/>
    <lineage>
        <taxon>Bacteria</taxon>
        <taxon>Pseudomonadati</taxon>
        <taxon>Pseudomonadota</taxon>
        <taxon>Gammaproteobacteria</taxon>
        <taxon>Methylococcales</taxon>
        <taxon>Crenotrichaceae</taxon>
        <taxon>Crenothrix</taxon>
    </lineage>
</organism>
<dbReference type="Proteomes" id="UP000195667">
    <property type="component" value="Unassembled WGS sequence"/>
</dbReference>
<name>A0A1R4H370_9GAMM</name>
<accession>A0A1R4H370</accession>
<evidence type="ECO:0000313" key="2">
    <source>
        <dbReference type="Proteomes" id="UP000195667"/>
    </source>
</evidence>
<dbReference type="Gene3D" id="3.40.50.2000">
    <property type="entry name" value="Glycogen Phosphorylase B"/>
    <property type="match status" value="1"/>
</dbReference>
<gene>
    <name evidence="1" type="ORF">CRENPOLYSF1_150076</name>
</gene>
<evidence type="ECO:0000313" key="1">
    <source>
        <dbReference type="EMBL" id="SJM90636.1"/>
    </source>
</evidence>
<dbReference type="AlphaFoldDB" id="A0A1R4H370"/>
<reference evidence="2" key="1">
    <citation type="submission" date="2017-02" db="EMBL/GenBank/DDBJ databases">
        <authorList>
            <person name="Daims H."/>
        </authorList>
    </citation>
    <scope>NUCLEOTIDE SEQUENCE [LARGE SCALE GENOMIC DNA]</scope>
</reference>
<dbReference type="OrthoDB" id="5290958at2"/>
<protein>
    <submittedName>
        <fullName evidence="1">Uncharacterized protein</fullName>
    </submittedName>
</protein>